<dbReference type="Proteomes" id="UP000008816">
    <property type="component" value="Chromosome"/>
</dbReference>
<proteinExistence type="predicted"/>
<accession>Q2FY57</accession>
<dbReference type="KEGG" id="sao:SAOUHSC_01608"/>
<name>Q2FY57_STAA8</name>
<sequence>MQRLLSNMGHTDGLFFKLLHYAFSMNQIAI</sequence>
<organism evidence="1 2">
    <name type="scientific">Staphylococcus aureus (strain NCTC 8325 / PS 47)</name>
    <dbReference type="NCBI Taxonomy" id="93061"/>
    <lineage>
        <taxon>Bacteria</taxon>
        <taxon>Bacillati</taxon>
        <taxon>Bacillota</taxon>
        <taxon>Bacilli</taxon>
        <taxon>Bacillales</taxon>
        <taxon>Staphylococcaceae</taxon>
        <taxon>Staphylococcus</taxon>
    </lineage>
</organism>
<dbReference type="AlphaFoldDB" id="Q2FY57"/>
<dbReference type="RefSeq" id="YP_500123.1">
    <property type="nucleotide sequence ID" value="NC_007795.1"/>
</dbReference>
<gene>
    <name evidence="1" type="ordered locus">SAOUHSC_01608</name>
</gene>
<protein>
    <submittedName>
        <fullName evidence="1">Uncharacterized protein</fullName>
    </submittedName>
</protein>
<reference evidence="2" key="1">
    <citation type="book" date="2006" name="Gram positive pathogens, 2nd edition" publisher="ASM Press" city="Washington D.C">
        <title>The Staphylococcus aureus NCTC 8325 genome.</title>
        <editorList>
            <person name="Fischetti V."/>
            <person name="Novick R."/>
            <person name="Ferretti J."/>
            <person name="Portnoy D."/>
            <person name="Rood J."/>
        </editorList>
        <authorList>
            <person name="Gillaspy A.F."/>
            <person name="Worrell V."/>
            <person name="Orvis J."/>
            <person name="Roe B.A."/>
            <person name="Dyer D.W."/>
            <person name="Iandolo J.J."/>
        </authorList>
    </citation>
    <scope>NUCLEOTIDE SEQUENCE [LARGE SCALE GENOMIC DNA]</scope>
    <source>
        <strain evidence="2">NCTC 8325 / PS 47</strain>
    </source>
</reference>
<dbReference type="HOGENOM" id="CLU_3405552_0_0_9"/>
<evidence type="ECO:0000313" key="1">
    <source>
        <dbReference type="EMBL" id="ABD30687.1"/>
    </source>
</evidence>
<dbReference type="EMBL" id="CP000253">
    <property type="protein sequence ID" value="ABD30687.1"/>
    <property type="molecule type" value="Genomic_DNA"/>
</dbReference>
<dbReference type="RefSeq" id="WP_001789878.1">
    <property type="nucleotide sequence ID" value="NC_007795.1"/>
</dbReference>
<evidence type="ECO:0000313" key="2">
    <source>
        <dbReference type="Proteomes" id="UP000008816"/>
    </source>
</evidence>
<keyword evidence="2" id="KW-1185">Reference proteome</keyword>
<dbReference type="GeneID" id="3920024"/>